<evidence type="ECO:0000256" key="1">
    <source>
        <dbReference type="SAM" id="MobiDB-lite"/>
    </source>
</evidence>
<evidence type="ECO:0000313" key="3">
    <source>
        <dbReference type="Proteomes" id="UP000663791"/>
    </source>
</evidence>
<gene>
    <name evidence="2" type="ORF">JK386_16700</name>
</gene>
<protein>
    <submittedName>
        <fullName evidence="2">Uncharacterized protein</fullName>
    </submittedName>
</protein>
<dbReference type="AlphaFoldDB" id="A0A939BWY2"/>
<feature type="compositionally biased region" description="Basic and acidic residues" evidence="1">
    <location>
        <begin position="34"/>
        <end position="54"/>
    </location>
</feature>
<keyword evidence="3" id="KW-1185">Reference proteome</keyword>
<dbReference type="Proteomes" id="UP000663791">
    <property type="component" value="Unassembled WGS sequence"/>
</dbReference>
<organism evidence="2 3">
    <name type="scientific">Nocardioides faecalis</name>
    <dbReference type="NCBI Taxonomy" id="2803858"/>
    <lineage>
        <taxon>Bacteria</taxon>
        <taxon>Bacillati</taxon>
        <taxon>Actinomycetota</taxon>
        <taxon>Actinomycetes</taxon>
        <taxon>Propionibacteriales</taxon>
        <taxon>Nocardioidaceae</taxon>
        <taxon>Nocardioides</taxon>
    </lineage>
</organism>
<comment type="caution">
    <text evidence="2">The sequence shown here is derived from an EMBL/GenBank/DDBJ whole genome shotgun (WGS) entry which is preliminary data.</text>
</comment>
<feature type="compositionally biased region" description="Basic and acidic residues" evidence="1">
    <location>
        <begin position="90"/>
        <end position="107"/>
    </location>
</feature>
<reference evidence="2" key="1">
    <citation type="submission" date="2021-01" db="EMBL/GenBank/DDBJ databases">
        <title>Novel species in genus Nocardioides.</title>
        <authorList>
            <person name="Zhang G."/>
        </authorList>
    </citation>
    <scope>NUCLEOTIDE SEQUENCE</scope>
    <source>
        <strain evidence="2">Zg-536</strain>
    </source>
</reference>
<dbReference type="EMBL" id="JAERTX010000018">
    <property type="protein sequence ID" value="MBM9461546.1"/>
    <property type="molecule type" value="Genomic_DNA"/>
</dbReference>
<sequence length="107" mass="11544">MEILLWLLPAAALTLASMAWVAWWGRESRTAITHESREEAARRLGEALSREPRSKPGYAAPRPAPQRASGVAVRTSRMRPVVIPGSVEGAEARDAGARDAADGRRAS</sequence>
<feature type="region of interest" description="Disordered" evidence="1">
    <location>
        <begin position="34"/>
        <end position="107"/>
    </location>
</feature>
<name>A0A939BWY2_9ACTN</name>
<evidence type="ECO:0000313" key="2">
    <source>
        <dbReference type="EMBL" id="MBM9461546.1"/>
    </source>
</evidence>
<proteinExistence type="predicted"/>
<dbReference type="RefSeq" id="WP_205292860.1">
    <property type="nucleotide sequence ID" value="NZ_CP074406.1"/>
</dbReference>
<accession>A0A939BWY2</accession>